<name>A0A9D5K9Z9_UNCW3</name>
<organism evidence="1 2">
    <name type="scientific">candidate division WOR-3 bacterium</name>
    <dbReference type="NCBI Taxonomy" id="2052148"/>
    <lineage>
        <taxon>Bacteria</taxon>
        <taxon>Bacteria division WOR-3</taxon>
    </lineage>
</organism>
<dbReference type="AlphaFoldDB" id="A0A9D5K9Z9"/>
<comment type="caution">
    <text evidence="1">The sequence shown here is derived from an EMBL/GenBank/DDBJ whole genome shotgun (WGS) entry which is preliminary data.</text>
</comment>
<reference evidence="1" key="1">
    <citation type="submission" date="2019-11" db="EMBL/GenBank/DDBJ databases">
        <title>Microbial mats filling the niche in hypersaline microbial mats.</title>
        <authorList>
            <person name="Wong H.L."/>
            <person name="Macleod F.I."/>
            <person name="White R.A. III"/>
            <person name="Burns B.P."/>
        </authorList>
    </citation>
    <scope>NUCLEOTIDE SEQUENCE</scope>
    <source>
        <strain evidence="1">Bin_327</strain>
    </source>
</reference>
<evidence type="ECO:0000313" key="1">
    <source>
        <dbReference type="EMBL" id="MBD3364315.1"/>
    </source>
</evidence>
<dbReference type="InterPro" id="IPR024227">
    <property type="entry name" value="DUF3795"/>
</dbReference>
<sequence>MDRVDDFKTKGAEMNSENKMIAACGLQCHNCDIYQAPDNPEIAQRIVAWLKRERNIEIGTEAIRCFGCKQDRSECWSEECWIRECCVDKKKLEFCSECEDFPCNRLVEWSQQNNGYAKGLARLRRMKQVD</sequence>
<dbReference type="Pfam" id="PF12675">
    <property type="entry name" value="DUF3795"/>
    <property type="match status" value="1"/>
</dbReference>
<dbReference type="Proteomes" id="UP000630660">
    <property type="component" value="Unassembled WGS sequence"/>
</dbReference>
<accession>A0A9D5K9Z9</accession>
<evidence type="ECO:0000313" key="2">
    <source>
        <dbReference type="Proteomes" id="UP000630660"/>
    </source>
</evidence>
<protein>
    <submittedName>
        <fullName evidence="1">DUF3795 domain-containing protein</fullName>
    </submittedName>
</protein>
<proteinExistence type="predicted"/>
<gene>
    <name evidence="1" type="ORF">GF359_03775</name>
</gene>
<dbReference type="EMBL" id="WJKJ01000120">
    <property type="protein sequence ID" value="MBD3364315.1"/>
    <property type="molecule type" value="Genomic_DNA"/>
</dbReference>